<dbReference type="SMART" id="SM01349">
    <property type="entry name" value="TOG"/>
    <property type="match status" value="2"/>
</dbReference>
<dbReference type="PANTHER" id="PTHR21567:SF42">
    <property type="entry name" value="TOG ARRAY REGULATOR OF AXONEMAL MICROTUBULES PROTEIN 2"/>
    <property type="match status" value="1"/>
</dbReference>
<dbReference type="Proteomes" id="UP000031515">
    <property type="component" value="Unassembled WGS sequence"/>
</dbReference>
<dbReference type="GO" id="GO:0005881">
    <property type="term" value="C:cytoplasmic microtubule"/>
    <property type="evidence" value="ECO:0007669"/>
    <property type="project" value="TreeGrafter"/>
</dbReference>
<keyword evidence="4" id="KW-1185">Reference proteome</keyword>
<feature type="domain" description="TOG" evidence="2">
    <location>
        <begin position="287"/>
        <end position="500"/>
    </location>
</feature>
<reference evidence="3 4" key="1">
    <citation type="submission" date="2013-08" db="EMBL/GenBank/DDBJ databases">
        <title>Genome evolution of avian class.</title>
        <authorList>
            <person name="Zhang G."/>
            <person name="Li C."/>
        </authorList>
    </citation>
    <scope>NUCLEOTIDE SEQUENCE [LARGE SCALE GENOMIC DNA]</scope>
    <source>
        <strain evidence="3">M959</strain>
    </source>
</reference>
<evidence type="ECO:0000259" key="2">
    <source>
        <dbReference type="SMART" id="SM01349"/>
    </source>
</evidence>
<dbReference type="AlphaFoldDB" id="A0A093BAL3"/>
<dbReference type="InterPro" id="IPR034085">
    <property type="entry name" value="TOG"/>
</dbReference>
<name>A0A093BAL3_CHAPE</name>
<reference evidence="4" key="2">
    <citation type="journal article" date="2014" name="Science">
        <title>Comparative genomics reveals insights into avian genome evolution and adaptation.</title>
        <authorList>
            <consortium name="Avian Genome Consortium"/>
            <person name="Zhang G."/>
            <person name="Li C."/>
            <person name="Li Q."/>
            <person name="Li B."/>
            <person name="Larkin D.M."/>
            <person name="Lee C."/>
            <person name="Storz J.F."/>
            <person name="Antunes A."/>
            <person name="Greenwold M.J."/>
            <person name="Meredith R.W."/>
            <person name="Odeen A."/>
            <person name="Cui J."/>
            <person name="Zhou Q."/>
            <person name="Xu L."/>
            <person name="Pan H."/>
            <person name="Wang Z."/>
            <person name="Jin L."/>
            <person name="Zhang P."/>
            <person name="Hu H."/>
            <person name="Yang W."/>
            <person name="Hu J."/>
            <person name="Xiao J."/>
            <person name="Yang Z."/>
            <person name="Liu Y."/>
            <person name="Xie Q."/>
            <person name="Yu H."/>
            <person name="Lian J."/>
            <person name="Wen P."/>
            <person name="Zhang F."/>
            <person name="Li H."/>
            <person name="Zeng Y."/>
            <person name="Xiong Z."/>
            <person name="Liu S."/>
            <person name="Zhou L."/>
            <person name="Huang Z."/>
            <person name="An N."/>
            <person name="Wang J."/>
            <person name="Zheng Q."/>
            <person name="Xiong Y."/>
            <person name="Wang G."/>
            <person name="Wang B."/>
            <person name="Wang J."/>
            <person name="Fan Y."/>
            <person name="da Fonseca R.R."/>
            <person name="Alfaro-Nunez A."/>
            <person name="Schubert M."/>
            <person name="Orlando L."/>
            <person name="Mourier T."/>
            <person name="Howard J.T."/>
            <person name="Ganapathy G."/>
            <person name="Pfenning A."/>
            <person name="Whitney O."/>
            <person name="Rivas M.V."/>
            <person name="Hara E."/>
            <person name="Smith J."/>
            <person name="Farre M."/>
            <person name="Narayan J."/>
            <person name="Slavov G."/>
            <person name="Romanov M.N."/>
            <person name="Borges R."/>
            <person name="Machado J.P."/>
            <person name="Khan I."/>
            <person name="Springer M.S."/>
            <person name="Gatesy J."/>
            <person name="Hoffmann F.G."/>
            <person name="Opazo J.C."/>
            <person name="Hastad O."/>
            <person name="Sawyer R.H."/>
            <person name="Kim H."/>
            <person name="Kim K.W."/>
            <person name="Kim H.J."/>
            <person name="Cho S."/>
            <person name="Li N."/>
            <person name="Huang Y."/>
            <person name="Bruford M.W."/>
            <person name="Zhan X."/>
            <person name="Dixon A."/>
            <person name="Bertelsen M.F."/>
            <person name="Derryberry E."/>
            <person name="Warren W."/>
            <person name="Wilson R.K."/>
            <person name="Li S."/>
            <person name="Ray D.A."/>
            <person name="Green R.E."/>
            <person name="O'Brien S.J."/>
            <person name="Griffin D."/>
            <person name="Johnson W.E."/>
            <person name="Haussler D."/>
            <person name="Ryder O.A."/>
            <person name="Willerslev E."/>
            <person name="Graves G.R."/>
            <person name="Alstrom P."/>
            <person name="Fjeldsa J."/>
            <person name="Mindell D.P."/>
            <person name="Edwards S.V."/>
            <person name="Braun E.L."/>
            <person name="Rahbek C."/>
            <person name="Burt D.W."/>
            <person name="Houde P."/>
            <person name="Zhang Y."/>
            <person name="Yang H."/>
            <person name="Wang J."/>
            <person name="Jarvis E.D."/>
            <person name="Gilbert M.T."/>
            <person name="Wang J."/>
        </authorList>
    </citation>
    <scope>NUCLEOTIDE SEQUENCE [LARGE SCALE GENOMIC DNA]</scope>
</reference>
<organism evidence="3 4">
    <name type="scientific">Chaetura pelagica</name>
    <name type="common">Chimney swift</name>
    <name type="synonym">Hirundo pelagica</name>
    <dbReference type="NCBI Taxonomy" id="8897"/>
    <lineage>
        <taxon>Eukaryota</taxon>
        <taxon>Metazoa</taxon>
        <taxon>Chordata</taxon>
        <taxon>Craniata</taxon>
        <taxon>Vertebrata</taxon>
        <taxon>Euteleostomi</taxon>
        <taxon>Archelosauria</taxon>
        <taxon>Archosauria</taxon>
        <taxon>Dinosauria</taxon>
        <taxon>Saurischia</taxon>
        <taxon>Theropoda</taxon>
        <taxon>Coelurosauria</taxon>
        <taxon>Aves</taxon>
        <taxon>Neognathae</taxon>
        <taxon>Neoaves</taxon>
        <taxon>Strisores</taxon>
        <taxon>Apodiformes</taxon>
        <taxon>Apodidae</taxon>
        <taxon>Apodinae</taxon>
        <taxon>Chaetura</taxon>
    </lineage>
</organism>
<dbReference type="Gene3D" id="1.25.10.10">
    <property type="entry name" value="Leucine-rich Repeat Variant"/>
    <property type="match status" value="2"/>
</dbReference>
<dbReference type="SUPFAM" id="SSF48371">
    <property type="entry name" value="ARM repeat"/>
    <property type="match status" value="1"/>
</dbReference>
<evidence type="ECO:0000313" key="3">
    <source>
        <dbReference type="EMBL" id="KFU85283.1"/>
    </source>
</evidence>
<dbReference type="InterPro" id="IPR011989">
    <property type="entry name" value="ARM-like"/>
</dbReference>
<gene>
    <name evidence="3" type="ORF">M959_14521</name>
</gene>
<feature type="domain" description="TOG" evidence="2">
    <location>
        <begin position="8"/>
        <end position="237"/>
    </location>
</feature>
<dbReference type="GO" id="GO:0000226">
    <property type="term" value="P:microtubule cytoskeleton organization"/>
    <property type="evidence" value="ECO:0007669"/>
    <property type="project" value="TreeGrafter"/>
</dbReference>
<sequence length="511" mass="56358">GVAWEARPFSQPQQVLVIALRLLSSNNWEQQMKGLFNIRHLAICHSEILLSRLHDVSVAITEEVKKHHSKVSGCAVVTLGELFKTLRKQMDQEVDTIASVLIPKLGDSSKLIREAADQSLGVMVVNVTPARAKTALMATGVRHCNALVRKCAAKHLLTVMEHMGAEKLLSGRSDRTQLLLCALVRLARDSQQDTRCYGQQMLNILMSHPKFGNYLRQPAFSHDLEEIMATMKKRGKEDHKCEPPSAGDPRVSKNSNLKTFQDKLPAIGGLKSGPGGRTLPCQKLPHTSAGTVEDTAQLLELKGLLTAQEFQSRMKGLVLLLDLCKSNPQLISSHIFQIFGVLVLTLQDCHKRVSQQALEVFAVIIPILRGALKPVTPRLMTAVLSHLNSKDSGIYAGAVKVLEASVAHLDTTPLLQLFANQVPHLSGQALLDVTKYLSVLVKLSYHRKPQTIQHYTLPALWHLLGTTARPVPKPVVSKLAKSLYQKMGSRLKKLAAKQSPHVVKNLQDILE</sequence>
<dbReference type="InterPro" id="IPR016024">
    <property type="entry name" value="ARM-type_fold"/>
</dbReference>
<dbReference type="EMBL" id="KN125921">
    <property type="protein sequence ID" value="KFU85283.1"/>
    <property type="molecule type" value="Genomic_DNA"/>
</dbReference>
<dbReference type="PANTHER" id="PTHR21567">
    <property type="entry name" value="CLASP"/>
    <property type="match status" value="1"/>
</dbReference>
<feature type="non-terminal residue" evidence="3">
    <location>
        <position position="511"/>
    </location>
</feature>
<dbReference type="GO" id="GO:0008017">
    <property type="term" value="F:microtubule binding"/>
    <property type="evidence" value="ECO:0007669"/>
    <property type="project" value="TreeGrafter"/>
</dbReference>
<accession>A0A093BAL3</accession>
<dbReference type="InterPro" id="IPR024395">
    <property type="entry name" value="CLASP_N_dom"/>
</dbReference>
<evidence type="ECO:0000256" key="1">
    <source>
        <dbReference type="SAM" id="MobiDB-lite"/>
    </source>
</evidence>
<feature type="non-terminal residue" evidence="3">
    <location>
        <position position="1"/>
    </location>
</feature>
<protein>
    <submittedName>
        <fullName evidence="3">Protein FAM179A</fullName>
    </submittedName>
</protein>
<dbReference type="GO" id="GO:0005929">
    <property type="term" value="C:cilium"/>
    <property type="evidence" value="ECO:0007669"/>
    <property type="project" value="TreeGrafter"/>
</dbReference>
<evidence type="ECO:0000313" key="4">
    <source>
        <dbReference type="Proteomes" id="UP000031515"/>
    </source>
</evidence>
<feature type="region of interest" description="Disordered" evidence="1">
    <location>
        <begin position="235"/>
        <end position="255"/>
    </location>
</feature>
<dbReference type="Pfam" id="PF12348">
    <property type="entry name" value="CLASP_N"/>
    <property type="match status" value="1"/>
</dbReference>
<proteinExistence type="predicted"/>